<feature type="transmembrane region" description="Helical" evidence="1">
    <location>
        <begin position="140"/>
        <end position="162"/>
    </location>
</feature>
<reference evidence="2 3" key="1">
    <citation type="submission" date="2018-12" db="EMBL/GenBank/DDBJ databases">
        <authorList>
            <consortium name="Pathogen Informatics"/>
        </authorList>
    </citation>
    <scope>NUCLEOTIDE SEQUENCE [LARGE SCALE GENOMIC DNA]</scope>
    <source>
        <strain evidence="2 3">NCTC11636</strain>
    </source>
</reference>
<gene>
    <name evidence="2" type="ORF">NCTC11636_02335</name>
</gene>
<dbReference type="Proteomes" id="UP000266895">
    <property type="component" value="Chromosome"/>
</dbReference>
<feature type="transmembrane region" description="Helical" evidence="1">
    <location>
        <begin position="301"/>
        <end position="319"/>
    </location>
</feature>
<proteinExistence type="predicted"/>
<dbReference type="RefSeq" id="WP_232009754.1">
    <property type="nucleotide sequence ID" value="NZ_LR134350.1"/>
</dbReference>
<protein>
    <submittedName>
        <fullName evidence="2">Predicted integral membrane protein</fullName>
    </submittedName>
</protein>
<keyword evidence="1" id="KW-1133">Transmembrane helix</keyword>
<keyword evidence="3" id="KW-1185">Reference proteome</keyword>
<feature type="transmembrane region" description="Helical" evidence="1">
    <location>
        <begin position="375"/>
        <end position="393"/>
    </location>
</feature>
<feature type="transmembrane region" description="Helical" evidence="1">
    <location>
        <begin position="182"/>
        <end position="210"/>
    </location>
</feature>
<feature type="transmembrane region" description="Helical" evidence="1">
    <location>
        <begin position="20"/>
        <end position="37"/>
    </location>
</feature>
<organism evidence="2 3">
    <name type="scientific">Actinomyces howellii</name>
    <dbReference type="NCBI Taxonomy" id="52771"/>
    <lineage>
        <taxon>Bacteria</taxon>
        <taxon>Bacillati</taxon>
        <taxon>Actinomycetota</taxon>
        <taxon>Actinomycetes</taxon>
        <taxon>Actinomycetales</taxon>
        <taxon>Actinomycetaceae</taxon>
        <taxon>Actinomyces</taxon>
    </lineage>
</organism>
<keyword evidence="1" id="KW-0812">Transmembrane</keyword>
<feature type="transmembrane region" description="Helical" evidence="1">
    <location>
        <begin position="88"/>
        <end position="107"/>
    </location>
</feature>
<feature type="transmembrane region" description="Helical" evidence="1">
    <location>
        <begin position="351"/>
        <end position="368"/>
    </location>
</feature>
<feature type="transmembrane region" description="Helical" evidence="1">
    <location>
        <begin position="113"/>
        <end position="133"/>
    </location>
</feature>
<sequence length="404" mass="43538">MPGPADRLLARLPDTAQVLTVWAAATLLSFTVLRLGAADTPQTVWAQASPGWTEHIAFWDSGWYERIHREGYPSVLPTDSNGVVVQNAWAFMPMLPFLAAALGWTGWSFYACASLVAVLASAGAALVSHWWLAPRTGRTASLWAVALTWSAPCAVVLQLPYAESLGLLLAGAALALAGRRSMALAAPVAVLAAFARPIGVPLTAALGLWWMWDSACARGWVPARWQRVLLPGEEPLEARARRGLLVLTVISGAAALAWPAIAWAVTGRADAYTATETAWRHGSLAPFVPWFTRSQWWVGDHLGALLLLGVLAVAALALTAPSLRRLGAPAWFWCVGYTLYLLAFFDPTTSVFRILIPLTPVAWALAASTTTRRRATLLAACVVGQLFWVSWLWDLGSVSVTWVP</sequence>
<name>A0A448HJK0_9ACTO</name>
<evidence type="ECO:0000313" key="2">
    <source>
        <dbReference type="EMBL" id="VEG29863.1"/>
    </source>
</evidence>
<feature type="transmembrane region" description="Helical" evidence="1">
    <location>
        <begin position="326"/>
        <end position="345"/>
    </location>
</feature>
<dbReference type="KEGG" id="ahw:NCTC11636_02335"/>
<keyword evidence="1" id="KW-0472">Membrane</keyword>
<evidence type="ECO:0000256" key="1">
    <source>
        <dbReference type="SAM" id="Phobius"/>
    </source>
</evidence>
<dbReference type="EMBL" id="LR134350">
    <property type="protein sequence ID" value="VEG29863.1"/>
    <property type="molecule type" value="Genomic_DNA"/>
</dbReference>
<evidence type="ECO:0000313" key="3">
    <source>
        <dbReference type="Proteomes" id="UP000266895"/>
    </source>
</evidence>
<feature type="transmembrane region" description="Helical" evidence="1">
    <location>
        <begin position="244"/>
        <end position="265"/>
    </location>
</feature>
<dbReference type="AlphaFoldDB" id="A0A448HJK0"/>
<accession>A0A448HJK0</accession>